<comment type="caution">
    <text evidence="3">The sequence shown here is derived from an EMBL/GenBank/DDBJ whole genome shotgun (WGS) entry which is preliminary data.</text>
</comment>
<accession>A0A139BNN2</accession>
<protein>
    <submittedName>
        <fullName evidence="3">Short-chain dehydrogenase</fullName>
    </submittedName>
</protein>
<dbReference type="Pfam" id="PF00106">
    <property type="entry name" value="adh_short"/>
    <property type="match status" value="1"/>
</dbReference>
<evidence type="ECO:0000313" key="3">
    <source>
        <dbReference type="EMBL" id="KXS30590.1"/>
    </source>
</evidence>
<dbReference type="InterPro" id="IPR002347">
    <property type="entry name" value="SDR_fam"/>
</dbReference>
<evidence type="ECO:0000256" key="2">
    <source>
        <dbReference type="ARBA" id="ARBA00023002"/>
    </source>
</evidence>
<evidence type="ECO:0000256" key="1">
    <source>
        <dbReference type="ARBA" id="ARBA00006484"/>
    </source>
</evidence>
<keyword evidence="2" id="KW-0560">Oxidoreductase</keyword>
<dbReference type="EMBL" id="LSLI01000192">
    <property type="protein sequence ID" value="KXS30590.1"/>
    <property type="molecule type" value="Genomic_DNA"/>
</dbReference>
<comment type="similarity">
    <text evidence="1">Belongs to the short-chain dehydrogenases/reductases (SDR) family.</text>
</comment>
<sequence length="111" mass="11623">MQSEGTMLKNKKIVVVGGSSGIGYAVAQKALNAGAQVVIASRTPEKLDAAAKRFGACVQTEMVDAADDQSVTDFYHRVGQFDHLAITIKPQLIASATAVALCVVGARRFAT</sequence>
<dbReference type="SUPFAM" id="SSF51735">
    <property type="entry name" value="NAD(P)-binding Rossmann-fold domains"/>
    <property type="match status" value="1"/>
</dbReference>
<dbReference type="GO" id="GO:0016491">
    <property type="term" value="F:oxidoreductase activity"/>
    <property type="evidence" value="ECO:0007669"/>
    <property type="project" value="UniProtKB-KW"/>
</dbReference>
<dbReference type="InterPro" id="IPR036291">
    <property type="entry name" value="NAD(P)-bd_dom_sf"/>
</dbReference>
<organism evidence="3 4">
    <name type="scientific">Candidatus Gallionella acididurans</name>
    <dbReference type="NCBI Taxonomy" id="1796491"/>
    <lineage>
        <taxon>Bacteria</taxon>
        <taxon>Pseudomonadati</taxon>
        <taxon>Pseudomonadota</taxon>
        <taxon>Betaproteobacteria</taxon>
        <taxon>Nitrosomonadales</taxon>
        <taxon>Gallionellaceae</taxon>
        <taxon>Gallionella</taxon>
    </lineage>
</organism>
<reference evidence="3 4" key="2">
    <citation type="submission" date="2016-03" db="EMBL/GenBank/DDBJ databases">
        <title>New uncultured bacterium of the family Gallionellaceae from acid mine drainage: description and reconstruction of genome based on metagenomic analysis of microbial community.</title>
        <authorList>
            <person name="Kadnikov V."/>
            <person name="Ivasenko D."/>
            <person name="Beletsky A."/>
            <person name="Mardanov A."/>
            <person name="Danilova E."/>
            <person name="Pimenov N."/>
            <person name="Karnachuk O."/>
            <person name="Ravin N."/>
        </authorList>
    </citation>
    <scope>NUCLEOTIDE SEQUENCE [LARGE SCALE GENOMIC DNA]</scope>
    <source>
        <strain evidence="3">ShG14-8</strain>
    </source>
</reference>
<dbReference type="InterPro" id="IPR051122">
    <property type="entry name" value="SDR_DHRS6-like"/>
</dbReference>
<proteinExistence type="inferred from homology"/>
<name>A0A139BNN2_9PROT</name>
<evidence type="ECO:0000313" key="4">
    <source>
        <dbReference type="Proteomes" id="UP000070578"/>
    </source>
</evidence>
<dbReference type="AlphaFoldDB" id="A0A139BNN2"/>
<dbReference type="Gene3D" id="3.40.50.720">
    <property type="entry name" value="NAD(P)-binding Rossmann-like Domain"/>
    <property type="match status" value="1"/>
</dbReference>
<dbReference type="Proteomes" id="UP000070578">
    <property type="component" value="Unassembled WGS sequence"/>
</dbReference>
<dbReference type="PANTHER" id="PTHR43477:SF1">
    <property type="entry name" value="DIHYDROANTICAPSIN 7-DEHYDROGENASE"/>
    <property type="match status" value="1"/>
</dbReference>
<reference evidence="3 4" key="1">
    <citation type="submission" date="2016-02" db="EMBL/GenBank/DDBJ databases">
        <authorList>
            <person name="Wen L."/>
            <person name="He K."/>
            <person name="Yang H."/>
        </authorList>
    </citation>
    <scope>NUCLEOTIDE SEQUENCE [LARGE SCALE GENOMIC DNA]</scope>
    <source>
        <strain evidence="3">ShG14-8</strain>
    </source>
</reference>
<dbReference type="PANTHER" id="PTHR43477">
    <property type="entry name" value="DIHYDROANTICAPSIN 7-DEHYDROGENASE"/>
    <property type="match status" value="1"/>
</dbReference>
<gene>
    <name evidence="3" type="ORF">AWT59_3286</name>
</gene>